<dbReference type="Pfam" id="PF23310">
    <property type="entry name" value="TPR_27"/>
    <property type="match status" value="1"/>
</dbReference>
<dbReference type="Proteomes" id="UP000235145">
    <property type="component" value="Unassembled WGS sequence"/>
</dbReference>
<gene>
    <name evidence="2" type="ORF">LSAT_V11C100036140</name>
</gene>
<evidence type="ECO:0000313" key="2">
    <source>
        <dbReference type="EMBL" id="KAJ0228050.1"/>
    </source>
</evidence>
<feature type="domain" description="At2g35280-like TPR" evidence="1">
    <location>
        <begin position="105"/>
        <end position="169"/>
    </location>
</feature>
<name>A0A9R1WMJ8_LACSA</name>
<comment type="caution">
    <text evidence="2">The sequence shown here is derived from an EMBL/GenBank/DDBJ whole genome shotgun (WGS) entry which is preliminary data.</text>
</comment>
<accession>A0A9R1WMJ8</accession>
<reference evidence="2 3" key="1">
    <citation type="journal article" date="2017" name="Nat. Commun.">
        <title>Genome assembly with in vitro proximity ligation data and whole-genome triplication in lettuce.</title>
        <authorList>
            <person name="Reyes-Chin-Wo S."/>
            <person name="Wang Z."/>
            <person name="Yang X."/>
            <person name="Kozik A."/>
            <person name="Arikit S."/>
            <person name="Song C."/>
            <person name="Xia L."/>
            <person name="Froenicke L."/>
            <person name="Lavelle D.O."/>
            <person name="Truco M.J."/>
            <person name="Xia R."/>
            <person name="Zhu S."/>
            <person name="Xu C."/>
            <person name="Xu H."/>
            <person name="Xu X."/>
            <person name="Cox K."/>
            <person name="Korf I."/>
            <person name="Meyers B.C."/>
            <person name="Michelmore R.W."/>
        </authorList>
    </citation>
    <scope>NUCLEOTIDE SEQUENCE [LARGE SCALE GENOMIC DNA]</scope>
    <source>
        <strain evidence="3">cv. Salinas</strain>
        <tissue evidence="2">Seedlings</tissue>
    </source>
</reference>
<evidence type="ECO:0000313" key="3">
    <source>
        <dbReference type="Proteomes" id="UP000235145"/>
    </source>
</evidence>
<evidence type="ECO:0000259" key="1">
    <source>
        <dbReference type="Pfam" id="PF23310"/>
    </source>
</evidence>
<dbReference type="AlphaFoldDB" id="A0A9R1WMJ8"/>
<keyword evidence="3" id="KW-1185">Reference proteome</keyword>
<organism evidence="2 3">
    <name type="scientific">Lactuca sativa</name>
    <name type="common">Garden lettuce</name>
    <dbReference type="NCBI Taxonomy" id="4236"/>
    <lineage>
        <taxon>Eukaryota</taxon>
        <taxon>Viridiplantae</taxon>
        <taxon>Streptophyta</taxon>
        <taxon>Embryophyta</taxon>
        <taxon>Tracheophyta</taxon>
        <taxon>Spermatophyta</taxon>
        <taxon>Magnoliopsida</taxon>
        <taxon>eudicotyledons</taxon>
        <taxon>Gunneridae</taxon>
        <taxon>Pentapetalae</taxon>
        <taxon>asterids</taxon>
        <taxon>campanulids</taxon>
        <taxon>Asterales</taxon>
        <taxon>Asteraceae</taxon>
        <taxon>Cichorioideae</taxon>
        <taxon>Cichorieae</taxon>
        <taxon>Lactucinae</taxon>
        <taxon>Lactuca</taxon>
    </lineage>
</organism>
<protein>
    <recommendedName>
        <fullName evidence="1">At2g35280-like TPR domain-containing protein</fullName>
    </recommendedName>
</protein>
<dbReference type="EMBL" id="NBSK02000001">
    <property type="protein sequence ID" value="KAJ0228050.1"/>
    <property type="molecule type" value="Genomic_DNA"/>
</dbReference>
<proteinExistence type="predicted"/>
<sequence>MYSSRPDQHKVSFFSIPCFTVFHSYVYFFKEIEIIYSNVYFVSRMSNTRSHRSLDDLPQELLSRIFVVLGSESAKDIVSARLWGDPQVYKTTCIDMFEGMGPKNLKADLFIRTCALHNNIEVDECFYDDNFCLGMTLLRQAADEEHLDAIYFLAMIYISRGPHQCDEGLLLLDAYFGWAVPDDGEYTGVVDSANELVPAVDIVHRLTTNNITFQCEDPRHSVKGALTIGHEENEDRQRYCMVCRWYVEYGRFCIFHKNING</sequence>
<dbReference type="InterPro" id="IPR057136">
    <property type="entry name" value="At2g35280_TPR_dom"/>
</dbReference>